<feature type="domain" description="DYW" evidence="4">
    <location>
        <begin position="234"/>
        <end position="326"/>
    </location>
</feature>
<comment type="similarity">
    <text evidence="1">Belongs to the PPR family. PCMP-H subfamily.</text>
</comment>
<dbReference type="InterPro" id="IPR032867">
    <property type="entry name" value="DYW_dom"/>
</dbReference>
<dbReference type="Pfam" id="PF20431">
    <property type="entry name" value="E_motif"/>
    <property type="match status" value="1"/>
</dbReference>
<dbReference type="Pfam" id="PF14432">
    <property type="entry name" value="DYW_deaminase"/>
    <property type="match status" value="1"/>
</dbReference>
<proteinExistence type="inferred from homology"/>
<accession>A0A4S4F0G7</accession>
<evidence type="ECO:0000256" key="1">
    <source>
        <dbReference type="ARBA" id="ARBA00006643"/>
    </source>
</evidence>
<dbReference type="GO" id="GO:0009451">
    <property type="term" value="P:RNA modification"/>
    <property type="evidence" value="ECO:0007669"/>
    <property type="project" value="InterPro"/>
</dbReference>
<dbReference type="PROSITE" id="PS51257">
    <property type="entry name" value="PROKAR_LIPOPROTEIN"/>
    <property type="match status" value="1"/>
</dbReference>
<comment type="caution">
    <text evidence="5">The sequence shown here is derived from an EMBL/GenBank/DDBJ whole genome shotgun (WGS) entry which is preliminary data.</text>
</comment>
<feature type="repeat" description="PPR" evidence="3">
    <location>
        <begin position="75"/>
        <end position="109"/>
    </location>
</feature>
<keyword evidence="6" id="KW-1185">Reference proteome</keyword>
<evidence type="ECO:0000313" key="5">
    <source>
        <dbReference type="EMBL" id="THG22454.1"/>
    </source>
</evidence>
<sequence>MVELGVKPNPSSLSSGLLGCSNLSALKLDKQIHQLTCKPVLCLDTTVVTALISMYCKCGDLNDPWKLFLEMPCRDVVTWNAMISGYAQHGVGEKSLSLFDEVRHEGIKPDWITFVGVLSACNHAGLVDLGIQYFDTMSKDYGVEAKRDHYTCMVDLLGRAGASRIHKNLDLAEFAAKNLLDLDPMSAAGYVQLANVYAAMNRWDNVAREIRVHPELKLIREKLNEVEKKMKLEGYVPDLDFALHYVGEEQKEKLLLWHSEKLAIAYGLIRMLLGTPIQVFKNLRVCGDCHRATKYISAIERREIIVRDTTRFHHFKNGICSCGDYWRNPKIEFIS</sequence>
<dbReference type="Proteomes" id="UP000306102">
    <property type="component" value="Unassembled WGS sequence"/>
</dbReference>
<dbReference type="NCBIfam" id="TIGR00756">
    <property type="entry name" value="PPR"/>
    <property type="match status" value="1"/>
</dbReference>
<dbReference type="InterPro" id="IPR002885">
    <property type="entry name" value="PPR_rpt"/>
</dbReference>
<dbReference type="GO" id="GO:0099402">
    <property type="term" value="P:plant organ development"/>
    <property type="evidence" value="ECO:0007669"/>
    <property type="project" value="UniProtKB-ARBA"/>
</dbReference>
<protein>
    <recommendedName>
        <fullName evidence="4">DYW domain-containing protein</fullName>
    </recommendedName>
</protein>
<dbReference type="PROSITE" id="PS51375">
    <property type="entry name" value="PPR"/>
    <property type="match status" value="2"/>
</dbReference>
<dbReference type="GO" id="GO:0003723">
    <property type="term" value="F:RNA binding"/>
    <property type="evidence" value="ECO:0007669"/>
    <property type="project" value="InterPro"/>
</dbReference>
<evidence type="ECO:0000256" key="2">
    <source>
        <dbReference type="ARBA" id="ARBA00022737"/>
    </source>
</evidence>
<reference evidence="5 6" key="1">
    <citation type="journal article" date="2018" name="Proc. Natl. Acad. Sci. U.S.A.">
        <title>Draft genome sequence of Camellia sinensis var. sinensis provides insights into the evolution of the tea genome and tea quality.</title>
        <authorList>
            <person name="Wei C."/>
            <person name="Yang H."/>
            <person name="Wang S."/>
            <person name="Zhao J."/>
            <person name="Liu C."/>
            <person name="Gao L."/>
            <person name="Xia E."/>
            <person name="Lu Y."/>
            <person name="Tai Y."/>
            <person name="She G."/>
            <person name="Sun J."/>
            <person name="Cao H."/>
            <person name="Tong W."/>
            <person name="Gao Q."/>
            <person name="Li Y."/>
            <person name="Deng W."/>
            <person name="Jiang X."/>
            <person name="Wang W."/>
            <person name="Chen Q."/>
            <person name="Zhang S."/>
            <person name="Li H."/>
            <person name="Wu J."/>
            <person name="Wang P."/>
            <person name="Li P."/>
            <person name="Shi C."/>
            <person name="Zheng F."/>
            <person name="Jian J."/>
            <person name="Huang B."/>
            <person name="Shan D."/>
            <person name="Shi M."/>
            <person name="Fang C."/>
            <person name="Yue Y."/>
            <person name="Li F."/>
            <person name="Li D."/>
            <person name="Wei S."/>
            <person name="Han B."/>
            <person name="Jiang C."/>
            <person name="Yin Y."/>
            <person name="Xia T."/>
            <person name="Zhang Z."/>
            <person name="Bennetzen J.L."/>
            <person name="Zhao S."/>
            <person name="Wan X."/>
        </authorList>
    </citation>
    <scope>NUCLEOTIDE SEQUENCE [LARGE SCALE GENOMIC DNA]</scope>
    <source>
        <strain evidence="6">cv. Shuchazao</strain>
        <tissue evidence="5">Leaf</tissue>
    </source>
</reference>
<gene>
    <name evidence="5" type="ORF">TEA_023025</name>
</gene>
<feature type="repeat" description="PPR" evidence="3">
    <location>
        <begin position="44"/>
        <end position="74"/>
    </location>
</feature>
<dbReference type="FunFam" id="1.25.40.10:FF:000158">
    <property type="entry name" value="pentatricopeptide repeat-containing protein At2g33680"/>
    <property type="match status" value="1"/>
</dbReference>
<dbReference type="PANTHER" id="PTHR47926">
    <property type="entry name" value="PENTATRICOPEPTIDE REPEAT-CONTAINING PROTEIN"/>
    <property type="match status" value="1"/>
</dbReference>
<dbReference type="InterPro" id="IPR046848">
    <property type="entry name" value="E_motif"/>
</dbReference>
<evidence type="ECO:0000256" key="3">
    <source>
        <dbReference type="PROSITE-ProRule" id="PRU00708"/>
    </source>
</evidence>
<dbReference type="PANTHER" id="PTHR47926:SF410">
    <property type="entry name" value="(WILD MALAYSIAN BANANA) HYPOTHETICAL PROTEIN"/>
    <property type="match status" value="1"/>
</dbReference>
<dbReference type="AlphaFoldDB" id="A0A4S4F0G7"/>
<dbReference type="EMBL" id="SDRB02000857">
    <property type="protein sequence ID" value="THG22454.1"/>
    <property type="molecule type" value="Genomic_DNA"/>
</dbReference>
<dbReference type="Pfam" id="PF13041">
    <property type="entry name" value="PPR_2"/>
    <property type="match status" value="1"/>
</dbReference>
<evidence type="ECO:0000259" key="4">
    <source>
        <dbReference type="Pfam" id="PF14432"/>
    </source>
</evidence>
<dbReference type="InterPro" id="IPR046960">
    <property type="entry name" value="PPR_At4g14850-like_plant"/>
</dbReference>
<keyword evidence="2" id="KW-0677">Repeat</keyword>
<dbReference type="Gene3D" id="1.25.40.10">
    <property type="entry name" value="Tetratricopeptide repeat domain"/>
    <property type="match status" value="2"/>
</dbReference>
<dbReference type="STRING" id="542762.A0A4S4F0G7"/>
<dbReference type="InterPro" id="IPR011990">
    <property type="entry name" value="TPR-like_helical_dom_sf"/>
</dbReference>
<organism evidence="5 6">
    <name type="scientific">Camellia sinensis var. sinensis</name>
    <name type="common">China tea</name>
    <dbReference type="NCBI Taxonomy" id="542762"/>
    <lineage>
        <taxon>Eukaryota</taxon>
        <taxon>Viridiplantae</taxon>
        <taxon>Streptophyta</taxon>
        <taxon>Embryophyta</taxon>
        <taxon>Tracheophyta</taxon>
        <taxon>Spermatophyta</taxon>
        <taxon>Magnoliopsida</taxon>
        <taxon>eudicotyledons</taxon>
        <taxon>Gunneridae</taxon>
        <taxon>Pentapetalae</taxon>
        <taxon>asterids</taxon>
        <taxon>Ericales</taxon>
        <taxon>Theaceae</taxon>
        <taxon>Camellia</taxon>
    </lineage>
</organism>
<dbReference type="GO" id="GO:0008270">
    <property type="term" value="F:zinc ion binding"/>
    <property type="evidence" value="ECO:0007669"/>
    <property type="project" value="InterPro"/>
</dbReference>
<name>A0A4S4F0G7_CAMSN</name>
<evidence type="ECO:0000313" key="6">
    <source>
        <dbReference type="Proteomes" id="UP000306102"/>
    </source>
</evidence>